<evidence type="ECO:0000313" key="2">
    <source>
        <dbReference type="Proteomes" id="UP000478052"/>
    </source>
</evidence>
<name>A0A6G0ZBQ5_APHCR</name>
<dbReference type="Proteomes" id="UP000478052">
    <property type="component" value="Unassembled WGS sequence"/>
</dbReference>
<proteinExistence type="predicted"/>
<organism evidence="1 2">
    <name type="scientific">Aphis craccivora</name>
    <name type="common">Cowpea aphid</name>
    <dbReference type="NCBI Taxonomy" id="307492"/>
    <lineage>
        <taxon>Eukaryota</taxon>
        <taxon>Metazoa</taxon>
        <taxon>Ecdysozoa</taxon>
        <taxon>Arthropoda</taxon>
        <taxon>Hexapoda</taxon>
        <taxon>Insecta</taxon>
        <taxon>Pterygota</taxon>
        <taxon>Neoptera</taxon>
        <taxon>Paraneoptera</taxon>
        <taxon>Hemiptera</taxon>
        <taxon>Sternorrhyncha</taxon>
        <taxon>Aphidomorpha</taxon>
        <taxon>Aphidoidea</taxon>
        <taxon>Aphididae</taxon>
        <taxon>Aphidini</taxon>
        <taxon>Aphis</taxon>
        <taxon>Aphis</taxon>
    </lineage>
</organism>
<comment type="caution">
    <text evidence="1">The sequence shown here is derived from an EMBL/GenBank/DDBJ whole genome shotgun (WGS) entry which is preliminary data.</text>
</comment>
<evidence type="ECO:0000313" key="1">
    <source>
        <dbReference type="EMBL" id="KAF0767978.1"/>
    </source>
</evidence>
<reference evidence="1 2" key="1">
    <citation type="submission" date="2019-08" db="EMBL/GenBank/DDBJ databases">
        <title>Whole genome of Aphis craccivora.</title>
        <authorList>
            <person name="Voronova N.V."/>
            <person name="Shulinski R.S."/>
            <person name="Bandarenka Y.V."/>
            <person name="Zhorov D.G."/>
            <person name="Warner D."/>
        </authorList>
    </citation>
    <scope>NUCLEOTIDE SEQUENCE [LARGE SCALE GENOMIC DNA]</scope>
    <source>
        <strain evidence="1">180601</strain>
        <tissue evidence="1">Whole Body</tissue>
    </source>
</reference>
<accession>A0A6G0ZBQ5</accession>
<dbReference type="AlphaFoldDB" id="A0A6G0ZBQ5"/>
<protein>
    <submittedName>
        <fullName evidence="1">Bis(5'-nucleosyl)-tetraphosphatase isoform X1</fullName>
    </submittedName>
</protein>
<keyword evidence="2" id="KW-1185">Reference proteome</keyword>
<dbReference type="EMBL" id="VUJU01000857">
    <property type="protein sequence ID" value="KAF0767978.1"/>
    <property type="molecule type" value="Genomic_DNA"/>
</dbReference>
<gene>
    <name evidence="1" type="ORF">FWK35_00012198</name>
</gene>
<sequence length="64" mass="7527">MCYGKTRSSQFTTCTVERSFSTLRRVKTWTRSTKEEYRLDLDGCVCSAFIDKKFKTTPTLLKKF</sequence>